<comment type="caution">
    <text evidence="1">The sequence shown here is derived from an EMBL/GenBank/DDBJ whole genome shotgun (WGS) entry which is preliminary data.</text>
</comment>
<dbReference type="Proteomes" id="UP001056120">
    <property type="component" value="Linkage Group LG23"/>
</dbReference>
<reference evidence="2" key="1">
    <citation type="journal article" date="2022" name="Mol. Ecol. Resour.">
        <title>The genomes of chicory, endive, great burdock and yacon provide insights into Asteraceae palaeo-polyploidization history and plant inulin production.</title>
        <authorList>
            <person name="Fan W."/>
            <person name="Wang S."/>
            <person name="Wang H."/>
            <person name="Wang A."/>
            <person name="Jiang F."/>
            <person name="Liu H."/>
            <person name="Zhao H."/>
            <person name="Xu D."/>
            <person name="Zhang Y."/>
        </authorList>
    </citation>
    <scope>NUCLEOTIDE SEQUENCE [LARGE SCALE GENOMIC DNA]</scope>
    <source>
        <strain evidence="2">cv. Yunnan</strain>
    </source>
</reference>
<name>A0ACB9B5P6_9ASTR</name>
<evidence type="ECO:0000313" key="1">
    <source>
        <dbReference type="EMBL" id="KAI3717234.1"/>
    </source>
</evidence>
<gene>
    <name evidence="1" type="ORF">L1987_68719</name>
</gene>
<protein>
    <submittedName>
        <fullName evidence="1">Uncharacterized protein</fullName>
    </submittedName>
</protein>
<proteinExistence type="predicted"/>
<keyword evidence="2" id="KW-1185">Reference proteome</keyword>
<dbReference type="EMBL" id="CM042040">
    <property type="protein sequence ID" value="KAI3717234.1"/>
    <property type="molecule type" value="Genomic_DNA"/>
</dbReference>
<evidence type="ECO:0000313" key="2">
    <source>
        <dbReference type="Proteomes" id="UP001056120"/>
    </source>
</evidence>
<organism evidence="1 2">
    <name type="scientific">Smallanthus sonchifolius</name>
    <dbReference type="NCBI Taxonomy" id="185202"/>
    <lineage>
        <taxon>Eukaryota</taxon>
        <taxon>Viridiplantae</taxon>
        <taxon>Streptophyta</taxon>
        <taxon>Embryophyta</taxon>
        <taxon>Tracheophyta</taxon>
        <taxon>Spermatophyta</taxon>
        <taxon>Magnoliopsida</taxon>
        <taxon>eudicotyledons</taxon>
        <taxon>Gunneridae</taxon>
        <taxon>Pentapetalae</taxon>
        <taxon>asterids</taxon>
        <taxon>campanulids</taxon>
        <taxon>Asterales</taxon>
        <taxon>Asteraceae</taxon>
        <taxon>Asteroideae</taxon>
        <taxon>Heliantheae alliance</taxon>
        <taxon>Millerieae</taxon>
        <taxon>Smallanthus</taxon>
    </lineage>
</organism>
<accession>A0ACB9B5P6</accession>
<sequence length="503" mass="57603">MPIHMAATVKLVNHCHQSLSSGNGNRLRRRVTASFNEATINDGDKRSNKSTRLAKSISNLLNLYIEKPSLNNLLQRNDWNAVAQAEAKLDLPTMSPKEDISRIWREIHGGSDWENLLDPLHPLLRREIIKYGEFAQATYDAFDFDSFSEYCGSCLFNRRKLFEKLGLGKHGYEVRRYIYAMSQYEIPRWLEKSYVADTWSKDSNWMGYVAVSDDVESKRIGRRDIVVAWRGTVLPSEWYGDMQQDLEPLGHGEAKVERGFLSIYKSKRVTTRYNKTSASDQVMEELKRLLKFYKEKGEQVSLTITGHSLGGALAKLNAYEASILFPTLPINVISFGSPRVGNIAFRDELHHKGVKTLRITIKQDLVPRMPGIVFNETLQKFDDLTGTLDWVYHHVGAELKLDARASPFLKRGSNFIGIHHPETYLHLVDGYVSTTSTFRTDAKRDVALVNKYCDMLVNELRIPPCWYQLSNKGLVSNEFGRWVRPKRENEDIPSPIGEEHSEL</sequence>
<reference evidence="1 2" key="2">
    <citation type="journal article" date="2022" name="Mol. Ecol. Resour.">
        <title>The genomes of chicory, endive, great burdock and yacon provide insights into Asteraceae paleo-polyploidization history and plant inulin production.</title>
        <authorList>
            <person name="Fan W."/>
            <person name="Wang S."/>
            <person name="Wang H."/>
            <person name="Wang A."/>
            <person name="Jiang F."/>
            <person name="Liu H."/>
            <person name="Zhao H."/>
            <person name="Xu D."/>
            <person name="Zhang Y."/>
        </authorList>
    </citation>
    <scope>NUCLEOTIDE SEQUENCE [LARGE SCALE GENOMIC DNA]</scope>
    <source>
        <strain evidence="2">cv. Yunnan</strain>
        <tissue evidence="1">Leaves</tissue>
    </source>
</reference>